<reference evidence="2" key="1">
    <citation type="journal article" date="2012" name="J. Bacteriol.">
        <title>Genome sequences of type strains of seven species of the marine bacterium Pseudoalteromonas.</title>
        <authorList>
            <person name="Xie B.B."/>
            <person name="Shu Y.L."/>
            <person name="Qin Q.L."/>
            <person name="Rong J.C."/>
            <person name="Zhang X.Y."/>
            <person name="Chen X.L."/>
            <person name="Shi M."/>
            <person name="He H.L."/>
            <person name="Zhou B.C."/>
            <person name="Zhang Y.Z."/>
        </authorList>
    </citation>
    <scope>NUCLEOTIDE SEQUENCE</scope>
    <source>
        <strain evidence="2">DSM 8771</strain>
    </source>
</reference>
<keyword evidence="1" id="KW-0812">Transmembrane</keyword>
<keyword evidence="1" id="KW-1133">Transmembrane helix</keyword>
<accession>A0AAD4AJ22</accession>
<dbReference type="RefSeq" id="WP_010362457.1">
    <property type="nucleotide sequence ID" value="NZ_AHBZ03000015.1"/>
</dbReference>
<gene>
    <name evidence="2" type="ORF">PCIT_a2000</name>
</gene>
<proteinExistence type="predicted"/>
<sequence length="182" mass="20338">MTDKYRVVFASLNDGIAASDAITNLSQRLKIPESKVQAFFANKPLFSPADKEKSAKQIKLLNSMGINAKLQAFGTPSSTVEQTAQTQRDERLFGALDYITSSLIRIEERLEELEQRLPEQPAESMEQAAEQWEDDELFEELELDSPAPKRSKVQYGLGVVLILLLIVLAIAIAFPELITLEI</sequence>
<evidence type="ECO:0000256" key="1">
    <source>
        <dbReference type="SAM" id="Phobius"/>
    </source>
</evidence>
<dbReference type="AlphaFoldDB" id="A0AAD4AJ22"/>
<feature type="transmembrane region" description="Helical" evidence="1">
    <location>
        <begin position="155"/>
        <end position="174"/>
    </location>
</feature>
<organism evidence="2 3">
    <name type="scientific">Pseudoalteromonas citrea</name>
    <dbReference type="NCBI Taxonomy" id="43655"/>
    <lineage>
        <taxon>Bacteria</taxon>
        <taxon>Pseudomonadati</taxon>
        <taxon>Pseudomonadota</taxon>
        <taxon>Gammaproteobacteria</taxon>
        <taxon>Alteromonadales</taxon>
        <taxon>Pseudoalteromonadaceae</taxon>
        <taxon>Pseudoalteromonas</taxon>
    </lineage>
</organism>
<comment type="caution">
    <text evidence="2">The sequence shown here is derived from an EMBL/GenBank/DDBJ whole genome shotgun (WGS) entry which is preliminary data.</text>
</comment>
<protein>
    <submittedName>
        <fullName evidence="2">Uncharacterized protein</fullName>
    </submittedName>
</protein>
<name>A0AAD4AJ22_9GAMM</name>
<dbReference type="Proteomes" id="UP000016487">
    <property type="component" value="Unassembled WGS sequence"/>
</dbReference>
<dbReference type="EMBL" id="AHBZ03000015">
    <property type="protein sequence ID" value="KAF7772017.1"/>
    <property type="molecule type" value="Genomic_DNA"/>
</dbReference>
<reference evidence="2" key="2">
    <citation type="submission" date="2015-03" db="EMBL/GenBank/DDBJ databases">
        <title>Genome sequence of Pseudoalteromonas citrea.</title>
        <authorList>
            <person name="Xie B.-B."/>
            <person name="Rong J.-C."/>
            <person name="Qin Q.-L."/>
            <person name="Zhang Y.-Z."/>
        </authorList>
    </citation>
    <scope>NUCLEOTIDE SEQUENCE</scope>
    <source>
        <strain evidence="2">DSM 8771</strain>
    </source>
</reference>
<evidence type="ECO:0000313" key="3">
    <source>
        <dbReference type="Proteomes" id="UP000016487"/>
    </source>
</evidence>
<keyword evidence="1" id="KW-0472">Membrane</keyword>
<evidence type="ECO:0000313" key="2">
    <source>
        <dbReference type="EMBL" id="KAF7772017.1"/>
    </source>
</evidence>